<keyword evidence="2" id="KW-0812">Transmembrane</keyword>
<feature type="domain" description="FHA" evidence="3">
    <location>
        <begin position="27"/>
        <end position="77"/>
    </location>
</feature>
<keyword evidence="5" id="KW-1185">Reference proteome</keyword>
<organism evidence="4 5">
    <name type="scientific">Cellvibrio fontiphilus</name>
    <dbReference type="NCBI Taxonomy" id="1815559"/>
    <lineage>
        <taxon>Bacteria</taxon>
        <taxon>Pseudomonadati</taxon>
        <taxon>Pseudomonadota</taxon>
        <taxon>Gammaproteobacteria</taxon>
        <taxon>Cellvibrionales</taxon>
        <taxon>Cellvibrionaceae</taxon>
        <taxon>Cellvibrio</taxon>
    </lineage>
</organism>
<feature type="transmembrane region" description="Helical" evidence="2">
    <location>
        <begin position="150"/>
        <end position="171"/>
    </location>
</feature>
<evidence type="ECO:0000256" key="1">
    <source>
        <dbReference type="SAM" id="MobiDB-lite"/>
    </source>
</evidence>
<accession>A0ABV7FI69</accession>
<protein>
    <submittedName>
        <fullName evidence="4">FHA domain-containing protein</fullName>
    </submittedName>
</protein>
<comment type="caution">
    <text evidence="4">The sequence shown here is derived from an EMBL/GenBank/DDBJ whole genome shotgun (WGS) entry which is preliminary data.</text>
</comment>
<keyword evidence="2" id="KW-0472">Membrane</keyword>
<keyword evidence="2" id="KW-1133">Transmembrane helix</keyword>
<dbReference type="Pfam" id="PF00498">
    <property type="entry name" value="FHA"/>
    <property type="match status" value="1"/>
</dbReference>
<feature type="transmembrane region" description="Helical" evidence="2">
    <location>
        <begin position="183"/>
        <end position="201"/>
    </location>
</feature>
<reference evidence="5" key="1">
    <citation type="journal article" date="2019" name="Int. J. Syst. Evol. Microbiol.">
        <title>The Global Catalogue of Microorganisms (GCM) 10K type strain sequencing project: providing services to taxonomists for standard genome sequencing and annotation.</title>
        <authorList>
            <consortium name="The Broad Institute Genomics Platform"/>
            <consortium name="The Broad Institute Genome Sequencing Center for Infectious Disease"/>
            <person name="Wu L."/>
            <person name="Ma J."/>
        </authorList>
    </citation>
    <scope>NUCLEOTIDE SEQUENCE [LARGE SCALE GENOMIC DNA]</scope>
    <source>
        <strain evidence="5">KCTC 52237</strain>
    </source>
</reference>
<dbReference type="CDD" id="cd00060">
    <property type="entry name" value="FHA"/>
    <property type="match status" value="1"/>
</dbReference>
<feature type="transmembrane region" description="Helical" evidence="2">
    <location>
        <begin position="213"/>
        <end position="233"/>
    </location>
</feature>
<dbReference type="RefSeq" id="WP_324258635.1">
    <property type="nucleotide sequence ID" value="NZ_JAYKTU010000003.1"/>
</dbReference>
<feature type="compositionally biased region" description="Basic and acidic residues" evidence="1">
    <location>
        <begin position="308"/>
        <end position="319"/>
    </location>
</feature>
<dbReference type="SUPFAM" id="SSF49879">
    <property type="entry name" value="SMAD/FHA domain"/>
    <property type="match status" value="1"/>
</dbReference>
<proteinExistence type="predicted"/>
<feature type="region of interest" description="Disordered" evidence="1">
    <location>
        <begin position="307"/>
        <end position="343"/>
    </location>
</feature>
<feature type="transmembrane region" description="Helical" evidence="2">
    <location>
        <begin position="118"/>
        <end position="138"/>
    </location>
</feature>
<dbReference type="PROSITE" id="PS50006">
    <property type="entry name" value="FHA_DOMAIN"/>
    <property type="match status" value="1"/>
</dbReference>
<evidence type="ECO:0000256" key="2">
    <source>
        <dbReference type="SAM" id="Phobius"/>
    </source>
</evidence>
<dbReference type="Proteomes" id="UP001595555">
    <property type="component" value="Unassembled WGS sequence"/>
</dbReference>
<gene>
    <name evidence="4" type="ORF">ACFODX_09810</name>
</gene>
<name>A0ABV7FI69_9GAMM</name>
<evidence type="ECO:0000259" key="3">
    <source>
        <dbReference type="PROSITE" id="PS50006"/>
    </source>
</evidence>
<dbReference type="Gene3D" id="2.60.200.20">
    <property type="match status" value="1"/>
</dbReference>
<feature type="compositionally biased region" description="Polar residues" evidence="1">
    <location>
        <begin position="320"/>
        <end position="343"/>
    </location>
</feature>
<dbReference type="InterPro" id="IPR000253">
    <property type="entry name" value="FHA_dom"/>
</dbReference>
<evidence type="ECO:0000313" key="5">
    <source>
        <dbReference type="Proteomes" id="UP001595555"/>
    </source>
</evidence>
<sequence length="343" mass="38235">MSRPVFIELLTPDGEVLHRHKHNQLPIRIGRAYDNDIILDDPHTAAHHAQIELNQLDELIISDLDSFNGITRANSRERFFVVDGDAVYRLGHTRLRIRTPDYQVAAEQTDFTNHRWEGLLPATVGLLLLLTTGLLTTWLSDLNQGSLGKYLLELVSVFGFALGWSGIWAIFSKLFSGHARFGRHLFIVSLCLTGLEVWDYLSSMLAYAFSWEVLAHFTVHPLIFICAIALYFHLRTAGNKKPGRLKFYLLALALAGTGISMTKQYQASNHLGDALYLSQLYPPALRISRDVSLAELMSNIDELQATVDADRKESSEKNESNTPAGSVDSADTSSPGTDTPDQP</sequence>
<dbReference type="InterPro" id="IPR008984">
    <property type="entry name" value="SMAD_FHA_dom_sf"/>
</dbReference>
<evidence type="ECO:0000313" key="4">
    <source>
        <dbReference type="EMBL" id="MFC3115852.1"/>
    </source>
</evidence>
<dbReference type="EMBL" id="JBHRTF010000004">
    <property type="protein sequence ID" value="MFC3115852.1"/>
    <property type="molecule type" value="Genomic_DNA"/>
</dbReference>